<feature type="compositionally biased region" description="Basic and acidic residues" evidence="1">
    <location>
        <begin position="348"/>
        <end position="358"/>
    </location>
</feature>
<evidence type="ECO:0000256" key="1">
    <source>
        <dbReference type="SAM" id="MobiDB-lite"/>
    </source>
</evidence>
<dbReference type="PANTHER" id="PTHR46599">
    <property type="entry name" value="PIGGYBAC TRANSPOSABLE ELEMENT-DERIVED PROTEIN 4"/>
    <property type="match status" value="1"/>
</dbReference>
<feature type="domain" description="PiggyBac transposable element-derived protein" evidence="2">
    <location>
        <begin position="118"/>
        <end position="263"/>
    </location>
</feature>
<dbReference type="Pfam" id="PF13843">
    <property type="entry name" value="DDE_Tnp_1_7"/>
    <property type="match status" value="2"/>
</dbReference>
<feature type="domain" description="PiggyBac transposable element-derived protein" evidence="2">
    <location>
        <begin position="273"/>
        <end position="372"/>
    </location>
</feature>
<dbReference type="Proteomes" id="UP000814243">
    <property type="component" value="Unassembled WGS sequence"/>
</dbReference>
<feature type="region of interest" description="Disordered" evidence="1">
    <location>
        <begin position="348"/>
        <end position="392"/>
    </location>
</feature>
<sequence>MSIIDSTCDFELSLVDLQAIDELEKQLTQRDSPLLEIPCCSEICDDTEVILRENRKRRYVIESDDEDENPEQQVSTALETDLWNEPAGKQRRIIPFTECPGLKPYYLRNTMAKSKLEDFYSLLVPDNVFHDIAMETNRFAAQTITKLSSKNQIKRVSRLPSWSDTNQDEIKRFFDLILYMGIVKLPKLADYWSTDALICQSFPRTIMSRWFEILLRMVHFCNYDNQRYGDRLFKIRELVNTLNLNFETYYYPQENLCIDQSLATLTEFKYMGKRDETETTTPTNFVMSLMEGYLEKGHTLYTDNWYTSIDLGRKLFDKETHLVGTLRKNRKYLPKDVINGKIKKGEFRAKENEDESGKENSNPDMPLTRNRRQKHELKKKEGPVKKSRKYNSRCYKINV</sequence>
<gene>
    <name evidence="3" type="ORF">HF086_001122</name>
</gene>
<dbReference type="PANTHER" id="PTHR46599:SF3">
    <property type="entry name" value="PIGGYBAC TRANSPOSABLE ELEMENT-DERIVED PROTEIN 4"/>
    <property type="match status" value="1"/>
</dbReference>
<name>A0A922M3G4_SPOEX</name>
<dbReference type="AlphaFoldDB" id="A0A922M3G4"/>
<reference evidence="3" key="1">
    <citation type="journal article" date="2021" name="G3 (Bethesda)">
        <title>Genome and transcriptome analysis of the beet armyworm Spodoptera exigua reveals targets for pest control. .</title>
        <authorList>
            <person name="Simon S."/>
            <person name="Breeschoten T."/>
            <person name="Jansen H.J."/>
            <person name="Dirks R.P."/>
            <person name="Schranz M.E."/>
            <person name="Ros V.I.D."/>
        </authorList>
    </citation>
    <scope>NUCLEOTIDE SEQUENCE</scope>
    <source>
        <strain evidence="3">TB_SE_WUR_2020</strain>
    </source>
</reference>
<dbReference type="EMBL" id="JACEFF010000855">
    <property type="protein sequence ID" value="KAH9629651.1"/>
    <property type="molecule type" value="Genomic_DNA"/>
</dbReference>
<organism evidence="3 4">
    <name type="scientific">Spodoptera exigua</name>
    <name type="common">Beet armyworm</name>
    <name type="synonym">Noctua fulgens</name>
    <dbReference type="NCBI Taxonomy" id="7107"/>
    <lineage>
        <taxon>Eukaryota</taxon>
        <taxon>Metazoa</taxon>
        <taxon>Ecdysozoa</taxon>
        <taxon>Arthropoda</taxon>
        <taxon>Hexapoda</taxon>
        <taxon>Insecta</taxon>
        <taxon>Pterygota</taxon>
        <taxon>Neoptera</taxon>
        <taxon>Endopterygota</taxon>
        <taxon>Lepidoptera</taxon>
        <taxon>Glossata</taxon>
        <taxon>Ditrysia</taxon>
        <taxon>Noctuoidea</taxon>
        <taxon>Noctuidae</taxon>
        <taxon>Amphipyrinae</taxon>
        <taxon>Spodoptera</taxon>
    </lineage>
</organism>
<dbReference type="InterPro" id="IPR029526">
    <property type="entry name" value="PGBD"/>
</dbReference>
<protein>
    <recommendedName>
        <fullName evidence="2">PiggyBac transposable element-derived protein domain-containing protein</fullName>
    </recommendedName>
</protein>
<proteinExistence type="predicted"/>
<evidence type="ECO:0000313" key="3">
    <source>
        <dbReference type="EMBL" id="KAH9629651.1"/>
    </source>
</evidence>
<evidence type="ECO:0000313" key="4">
    <source>
        <dbReference type="Proteomes" id="UP000814243"/>
    </source>
</evidence>
<accession>A0A922M3G4</accession>
<comment type="caution">
    <text evidence="3">The sequence shown here is derived from an EMBL/GenBank/DDBJ whole genome shotgun (WGS) entry which is preliminary data.</text>
</comment>
<evidence type="ECO:0000259" key="2">
    <source>
        <dbReference type="Pfam" id="PF13843"/>
    </source>
</evidence>